<name>A0A251VBV0_HELAN</name>
<organism evidence="1 2">
    <name type="scientific">Helianthus annuus</name>
    <name type="common">Common sunflower</name>
    <dbReference type="NCBI Taxonomy" id="4232"/>
    <lineage>
        <taxon>Eukaryota</taxon>
        <taxon>Viridiplantae</taxon>
        <taxon>Streptophyta</taxon>
        <taxon>Embryophyta</taxon>
        <taxon>Tracheophyta</taxon>
        <taxon>Spermatophyta</taxon>
        <taxon>Magnoliopsida</taxon>
        <taxon>eudicotyledons</taxon>
        <taxon>Gunneridae</taxon>
        <taxon>Pentapetalae</taxon>
        <taxon>asterids</taxon>
        <taxon>campanulids</taxon>
        <taxon>Asterales</taxon>
        <taxon>Asteraceae</taxon>
        <taxon>Asteroideae</taxon>
        <taxon>Heliantheae alliance</taxon>
        <taxon>Heliantheae</taxon>
        <taxon>Helianthus</taxon>
    </lineage>
</organism>
<dbReference type="InParanoid" id="A0A251VBV0"/>
<keyword evidence="2" id="KW-1185">Reference proteome</keyword>
<proteinExistence type="predicted"/>
<reference evidence="2" key="1">
    <citation type="journal article" date="2017" name="Nature">
        <title>The sunflower genome provides insights into oil metabolism, flowering and Asterid evolution.</title>
        <authorList>
            <person name="Badouin H."/>
            <person name="Gouzy J."/>
            <person name="Grassa C.J."/>
            <person name="Murat F."/>
            <person name="Staton S.E."/>
            <person name="Cottret L."/>
            <person name="Lelandais-Briere C."/>
            <person name="Owens G.L."/>
            <person name="Carrere S."/>
            <person name="Mayjonade B."/>
            <person name="Legrand L."/>
            <person name="Gill N."/>
            <person name="Kane N.C."/>
            <person name="Bowers J.E."/>
            <person name="Hubner S."/>
            <person name="Bellec A."/>
            <person name="Berard A."/>
            <person name="Berges H."/>
            <person name="Blanchet N."/>
            <person name="Boniface M.C."/>
            <person name="Brunel D."/>
            <person name="Catrice O."/>
            <person name="Chaidir N."/>
            <person name="Claudel C."/>
            <person name="Donnadieu C."/>
            <person name="Faraut T."/>
            <person name="Fievet G."/>
            <person name="Helmstetter N."/>
            <person name="King M."/>
            <person name="Knapp S.J."/>
            <person name="Lai Z."/>
            <person name="Le Paslier M.C."/>
            <person name="Lippi Y."/>
            <person name="Lorenzon L."/>
            <person name="Mandel J.R."/>
            <person name="Marage G."/>
            <person name="Marchand G."/>
            <person name="Marquand E."/>
            <person name="Bret-Mestries E."/>
            <person name="Morien E."/>
            <person name="Nambeesan S."/>
            <person name="Nguyen T."/>
            <person name="Pegot-Espagnet P."/>
            <person name="Pouilly N."/>
            <person name="Raftis F."/>
            <person name="Sallet E."/>
            <person name="Schiex T."/>
            <person name="Thomas J."/>
            <person name="Vandecasteele C."/>
            <person name="Vares D."/>
            <person name="Vear F."/>
            <person name="Vautrin S."/>
            <person name="Crespi M."/>
            <person name="Mangin B."/>
            <person name="Burke J.M."/>
            <person name="Salse J."/>
            <person name="Munos S."/>
            <person name="Vincourt P."/>
            <person name="Rieseberg L.H."/>
            <person name="Langlade N.B."/>
        </authorList>
    </citation>
    <scope>NUCLEOTIDE SEQUENCE [LARGE SCALE GENOMIC DNA]</scope>
    <source>
        <strain evidence="2">cv. SF193</strain>
    </source>
</reference>
<gene>
    <name evidence="1" type="ORF">HannXRQ_Chr03g0093481</name>
</gene>
<dbReference type="Proteomes" id="UP000215914">
    <property type="component" value="Chromosome 3"/>
</dbReference>
<dbReference type="EMBL" id="CM007892">
    <property type="protein sequence ID" value="OTG33070.1"/>
    <property type="molecule type" value="Genomic_DNA"/>
</dbReference>
<protein>
    <submittedName>
        <fullName evidence="1">Uncharacterized protein</fullName>
    </submittedName>
</protein>
<evidence type="ECO:0000313" key="1">
    <source>
        <dbReference type="EMBL" id="OTG33070.1"/>
    </source>
</evidence>
<sequence length="75" mass="8629">MFEKSGEILSEFIQFTENDTFVIIYSIKSDYNVSMSTNYPQYLSLDPLAHSSNGVCDYGHITPWLTRCPMVKIIK</sequence>
<accession>A0A251VBV0</accession>
<evidence type="ECO:0000313" key="2">
    <source>
        <dbReference type="Proteomes" id="UP000215914"/>
    </source>
</evidence>
<dbReference type="AlphaFoldDB" id="A0A251VBV0"/>